<accession>A0A0E9N496</accession>
<comment type="caution">
    <text evidence="4">The sequence shown here is derived from an EMBL/GenBank/DDBJ whole genome shotgun (WGS) entry which is preliminary data.</text>
</comment>
<keyword evidence="5" id="KW-1185">Reference proteome</keyword>
<dbReference type="EMBL" id="BBWV01000003">
    <property type="protein sequence ID" value="GAO44613.1"/>
    <property type="molecule type" value="Genomic_DNA"/>
</dbReference>
<evidence type="ECO:0000256" key="1">
    <source>
        <dbReference type="ARBA" id="ARBA00000022"/>
    </source>
</evidence>
<dbReference type="SUPFAM" id="SSF143990">
    <property type="entry name" value="YbiA-like"/>
    <property type="match status" value="1"/>
</dbReference>
<name>A0A0E9N496_9BACT</name>
<evidence type="ECO:0000313" key="5">
    <source>
        <dbReference type="Proteomes" id="UP000033121"/>
    </source>
</evidence>
<dbReference type="STRING" id="1220578.FPE01S_03_06510"/>
<dbReference type="CDD" id="cd15457">
    <property type="entry name" value="NADAR"/>
    <property type="match status" value="1"/>
</dbReference>
<organism evidence="4 5">
    <name type="scientific">Flavihumibacter petaseus NBRC 106054</name>
    <dbReference type="NCBI Taxonomy" id="1220578"/>
    <lineage>
        <taxon>Bacteria</taxon>
        <taxon>Pseudomonadati</taxon>
        <taxon>Bacteroidota</taxon>
        <taxon>Chitinophagia</taxon>
        <taxon>Chitinophagales</taxon>
        <taxon>Chitinophagaceae</taxon>
        <taxon>Flavihumibacter</taxon>
    </lineage>
</organism>
<dbReference type="NCBIfam" id="TIGR02464">
    <property type="entry name" value="ribofla_fusion"/>
    <property type="match status" value="1"/>
</dbReference>
<evidence type="ECO:0000259" key="3">
    <source>
        <dbReference type="Pfam" id="PF08719"/>
    </source>
</evidence>
<comment type="catalytic activity">
    <reaction evidence="1">
        <text>5-amino-6-(5-phospho-D-ribosylamino)uracil + H2O = 5,6-diaminouracil + D-ribose 5-phosphate</text>
        <dbReference type="Rhea" id="RHEA:55020"/>
        <dbReference type="ChEBI" id="CHEBI:15377"/>
        <dbReference type="ChEBI" id="CHEBI:46252"/>
        <dbReference type="ChEBI" id="CHEBI:58453"/>
        <dbReference type="ChEBI" id="CHEBI:78346"/>
    </reaction>
</comment>
<evidence type="ECO:0000256" key="2">
    <source>
        <dbReference type="ARBA" id="ARBA00000751"/>
    </source>
</evidence>
<dbReference type="RefSeq" id="WP_072054017.1">
    <property type="nucleotide sequence ID" value="NZ_BBWV01000003.1"/>
</dbReference>
<dbReference type="Gene3D" id="1.10.357.40">
    <property type="entry name" value="YbiA-like"/>
    <property type="match status" value="1"/>
</dbReference>
<protein>
    <recommendedName>
        <fullName evidence="3">NADAR domain-containing protein</fullName>
    </recommendedName>
</protein>
<dbReference type="InterPro" id="IPR012816">
    <property type="entry name" value="NADAR"/>
</dbReference>
<comment type="catalytic activity">
    <reaction evidence="2">
        <text>2,5-diamino-6-hydroxy-4-(5-phosphoribosylamino)-pyrimidine + H2O = 2,5,6-triamino-4-hydroxypyrimidine + D-ribose 5-phosphate</text>
        <dbReference type="Rhea" id="RHEA:23436"/>
        <dbReference type="ChEBI" id="CHEBI:15377"/>
        <dbReference type="ChEBI" id="CHEBI:58614"/>
        <dbReference type="ChEBI" id="CHEBI:78346"/>
        <dbReference type="ChEBI" id="CHEBI:137796"/>
    </reaction>
</comment>
<sequence length="216" mass="24703">MHYDKNWLINARANGEAVSFFFFWGHTAKANEKAGKACFSQWFESPFMVDGIIYKTAEHWMMAQKALLFNDQAAFDKIIQCETPAEAKALGRTVQHYDDAVWNEKKFALVKAGNLHKFRQHAEMAAFLLSTGNKVIGEASPVDAIWGIGLSENSRKIYDPSQWRGENLPGFALMEVRDYLKAFIQNSQPYVPKQQLFTFFIAFQYLHPVVQTLVLP</sequence>
<dbReference type="Pfam" id="PF08719">
    <property type="entry name" value="NADAR"/>
    <property type="match status" value="1"/>
</dbReference>
<dbReference type="AlphaFoldDB" id="A0A0E9N496"/>
<feature type="domain" description="NADAR" evidence="3">
    <location>
        <begin position="22"/>
        <end position="180"/>
    </location>
</feature>
<dbReference type="Proteomes" id="UP000033121">
    <property type="component" value="Unassembled WGS sequence"/>
</dbReference>
<reference evidence="4 5" key="1">
    <citation type="submission" date="2015-04" db="EMBL/GenBank/DDBJ databases">
        <title>Whole genome shotgun sequence of Flavihumibacter petaseus NBRC 106054.</title>
        <authorList>
            <person name="Miyazawa S."/>
            <person name="Hosoyama A."/>
            <person name="Hashimoto M."/>
            <person name="Noguchi M."/>
            <person name="Tsuchikane K."/>
            <person name="Ohji S."/>
            <person name="Yamazoe A."/>
            <person name="Ichikawa N."/>
            <person name="Kimura A."/>
            <person name="Fujita N."/>
        </authorList>
    </citation>
    <scope>NUCLEOTIDE SEQUENCE [LARGE SCALE GENOMIC DNA]</scope>
    <source>
        <strain evidence="4 5">NBRC 106054</strain>
    </source>
</reference>
<dbReference type="InterPro" id="IPR037238">
    <property type="entry name" value="YbiA-like_sf"/>
</dbReference>
<gene>
    <name evidence="4" type="ORF">FPE01S_03_06510</name>
</gene>
<evidence type="ECO:0000313" key="4">
    <source>
        <dbReference type="EMBL" id="GAO44613.1"/>
    </source>
</evidence>
<proteinExistence type="predicted"/>
<dbReference type="OrthoDB" id="67297at2"/>